<dbReference type="Gene3D" id="2.60.120.200">
    <property type="match status" value="1"/>
</dbReference>
<dbReference type="OrthoDB" id="1492759at2"/>
<keyword evidence="1" id="KW-0732">Signal</keyword>
<name>A0A5D0RC10_9FLAO</name>
<feature type="signal peptide" evidence="1">
    <location>
        <begin position="1"/>
        <end position="25"/>
    </location>
</feature>
<dbReference type="NCBIfam" id="NF038128">
    <property type="entry name" value="choice_anch_J"/>
    <property type="match status" value="1"/>
</dbReference>
<accession>A0A5D0RC10</accession>
<evidence type="ECO:0000313" key="4">
    <source>
        <dbReference type="Proteomes" id="UP000323720"/>
    </source>
</evidence>
<organism evidence="3 4">
    <name type="scientific">Bizionia myxarmorum</name>
    <dbReference type="NCBI Taxonomy" id="291186"/>
    <lineage>
        <taxon>Bacteria</taxon>
        <taxon>Pseudomonadati</taxon>
        <taxon>Bacteroidota</taxon>
        <taxon>Flavobacteriia</taxon>
        <taxon>Flavobacteriales</taxon>
        <taxon>Flavobacteriaceae</taxon>
        <taxon>Bizionia</taxon>
    </lineage>
</organism>
<evidence type="ECO:0000313" key="3">
    <source>
        <dbReference type="EMBL" id="TYB78913.1"/>
    </source>
</evidence>
<proteinExistence type="predicted"/>
<evidence type="ECO:0000259" key="2">
    <source>
        <dbReference type="Pfam" id="PF18942"/>
    </source>
</evidence>
<dbReference type="RefSeq" id="WP_148402650.1">
    <property type="nucleotide sequence ID" value="NZ_VSKK01000001.1"/>
</dbReference>
<evidence type="ECO:0000256" key="1">
    <source>
        <dbReference type="SAM" id="SignalP"/>
    </source>
</evidence>
<sequence>MKTNKFLTLILAVVASLAIVSCVQDDDYTIPTSLGDEENARLNNLIANGTYITIAEAKAMYTSDPNGDGNTTDAMPFVADENIYIKGYVSSSDKTGNFFKEFFLQDSPTNPTVAIKVIINQVDLYNQFNFGREVYVSLKGVFLGEERVGNGITAIGGGTKTNQFGTTVTSMGENRVSTHVFRSPVTEDIVPVNVNLSEINASLLGIYVQANNVEFADNLLGKRYFDSMEDYDTKRRLQACEGFGYTTINLETSSFASFKNELLPTGNGSLKAVVNKTFDGASVVLAINGLEDVNLDGTRCSLLDINDFTVVYEEDFVGGLNGWTVINTAGTRAWYPASFGGVSYVRASGYDGSNAVVMVSWLISPVFDFDAQDGEQMILQIADAFSDAGEEPLKAYYSNDYVLGADPSTANWTEVGASQIEGLPINGGFFDNVYDETGFIDLSDATGNGFIALVYDSANATVSSTRDLGNVKILAAQ</sequence>
<dbReference type="EMBL" id="VSKK01000001">
    <property type="protein sequence ID" value="TYB78913.1"/>
    <property type="molecule type" value="Genomic_DNA"/>
</dbReference>
<dbReference type="AlphaFoldDB" id="A0A5D0RC10"/>
<dbReference type="Proteomes" id="UP000323720">
    <property type="component" value="Unassembled WGS sequence"/>
</dbReference>
<gene>
    <name evidence="3" type="ORF">ES674_03820</name>
</gene>
<protein>
    <recommendedName>
        <fullName evidence="2">DUF5689 domain-containing protein</fullName>
    </recommendedName>
</protein>
<feature type="domain" description="DUF5689" evidence="2">
    <location>
        <begin position="50"/>
        <end position="293"/>
    </location>
</feature>
<dbReference type="PROSITE" id="PS51257">
    <property type="entry name" value="PROKAR_LIPOPROTEIN"/>
    <property type="match status" value="1"/>
</dbReference>
<dbReference type="InterPro" id="IPR043744">
    <property type="entry name" value="DUF5689"/>
</dbReference>
<feature type="chain" id="PRO_5023043124" description="DUF5689 domain-containing protein" evidence="1">
    <location>
        <begin position="26"/>
        <end position="477"/>
    </location>
</feature>
<comment type="caution">
    <text evidence="3">The sequence shown here is derived from an EMBL/GenBank/DDBJ whole genome shotgun (WGS) entry which is preliminary data.</text>
</comment>
<reference evidence="3 4" key="1">
    <citation type="submission" date="2019-08" db="EMBL/GenBank/DDBJ databases">
        <title>Genomes of Antarctic Bizionia species.</title>
        <authorList>
            <person name="Bowman J.P."/>
        </authorList>
    </citation>
    <scope>NUCLEOTIDE SEQUENCE [LARGE SCALE GENOMIC DNA]</scope>
    <source>
        <strain evidence="3 4">ADA-4</strain>
    </source>
</reference>
<dbReference type="Pfam" id="PF18942">
    <property type="entry name" value="DUF5689"/>
    <property type="match status" value="1"/>
</dbReference>
<keyword evidence="4" id="KW-1185">Reference proteome</keyword>